<sequence length="103" mass="11447">MALNTEYGKSGQGALKIFELITICIAFSCLADFERELELAKFYDKICSEVRLVHGGFRDWLGSGPSGVLGLPVQLDGERLESCTSHFLCPVCSVVFHCFWSHD</sequence>
<dbReference type="EMBL" id="CALNXI010000965">
    <property type="protein sequence ID" value="CAH3149162.1"/>
    <property type="molecule type" value="Genomic_DNA"/>
</dbReference>
<evidence type="ECO:0000313" key="2">
    <source>
        <dbReference type="Proteomes" id="UP001159427"/>
    </source>
</evidence>
<comment type="caution">
    <text evidence="1">The sequence shown here is derived from an EMBL/GenBank/DDBJ whole genome shotgun (WGS) entry which is preliminary data.</text>
</comment>
<protein>
    <submittedName>
        <fullName evidence="1">Uncharacterized protein</fullName>
    </submittedName>
</protein>
<evidence type="ECO:0000313" key="1">
    <source>
        <dbReference type="EMBL" id="CAH3149162.1"/>
    </source>
</evidence>
<name>A0ABN8PR88_9CNID</name>
<gene>
    <name evidence="1" type="ORF">PEVE_00044821</name>
</gene>
<accession>A0ABN8PR88</accession>
<keyword evidence="2" id="KW-1185">Reference proteome</keyword>
<reference evidence="1 2" key="1">
    <citation type="submission" date="2022-05" db="EMBL/GenBank/DDBJ databases">
        <authorList>
            <consortium name="Genoscope - CEA"/>
            <person name="William W."/>
        </authorList>
    </citation>
    <scope>NUCLEOTIDE SEQUENCE [LARGE SCALE GENOMIC DNA]</scope>
</reference>
<organism evidence="1 2">
    <name type="scientific">Porites evermanni</name>
    <dbReference type="NCBI Taxonomy" id="104178"/>
    <lineage>
        <taxon>Eukaryota</taxon>
        <taxon>Metazoa</taxon>
        <taxon>Cnidaria</taxon>
        <taxon>Anthozoa</taxon>
        <taxon>Hexacorallia</taxon>
        <taxon>Scleractinia</taxon>
        <taxon>Fungiina</taxon>
        <taxon>Poritidae</taxon>
        <taxon>Porites</taxon>
    </lineage>
</organism>
<proteinExistence type="predicted"/>
<dbReference type="Proteomes" id="UP001159427">
    <property type="component" value="Unassembled WGS sequence"/>
</dbReference>